<keyword evidence="4" id="KW-0326">Glycosidase</keyword>
<proteinExistence type="inferred from homology"/>
<comment type="similarity">
    <text evidence="1 4">Belongs to the glycosyl hydrolase 3 family.</text>
</comment>
<evidence type="ECO:0000259" key="5">
    <source>
        <dbReference type="Pfam" id="PF00933"/>
    </source>
</evidence>
<sequence length="671" mass="74595">MRESKLKEILKKLTLDEKLSMIHGAGFFRTAGVERLGIPELISSDGPMGVRGEFANDKWISVGHGEDNVTYFPCNSALASTFNRALATDEGSALGEEARGRGKDVILAPGINLKRSPLCGRNFEYFSEDGFLTAELAIPFVKGVQRHDVAACVKHFAINHQETSRLSVDADIDEDVLRENYLKVFERVLLESGAHSVMGAYNKLYGDFCCESEFLLKKVLRDEWKYDGLVISDWGGVHNSKEAALGGCDIEMSVTDDFDEYCFANPLKKLIKAGEVDEKVIDEKVLRILKVMNKLHMLDGKRKQGAYNTVAHQRTAYRVAAESIVLLKNEKEALPLDPAKLKRVLVVGDNAVRQHSLGGGSAEIKAFYEVAPLLGLKERLGGNTKVDFLMGYDAEIAPESQEINWQQASLEERKKEAKVKNKLNKAMSKEVMDALKNNKYDSVIFVGGLNHNYDSEGKDRIDMELPYGQDELIEKILEVRSDAVIVLIGGSSVQMSKWIDKASSVIWSYYNGCEGGRAIADVIFGKINPSGRLPETFYLKPEDSSAISVGDFGNTDMVHYKEGYRIGYKHTDHAGIPVQFPFGYGLSYSKFSFTKEKYMKGERELRLTVKNEGKRSGLEVVMVYGTNDRTGVRELIGFEKVNVVSGKKVDVAIKVPKGYSDVSTSRTASKK</sequence>
<dbReference type="GO" id="GO:0005975">
    <property type="term" value="P:carbohydrate metabolic process"/>
    <property type="evidence" value="ECO:0007669"/>
    <property type="project" value="InterPro"/>
</dbReference>
<gene>
    <name evidence="7" type="ORF">bhn_I0180</name>
</gene>
<dbReference type="KEGG" id="bhu:bhn_I0180"/>
<dbReference type="PROSITE" id="PS00775">
    <property type="entry name" value="GLYCOSYL_HYDROL_F3"/>
    <property type="match status" value="1"/>
</dbReference>
<evidence type="ECO:0000256" key="2">
    <source>
        <dbReference type="ARBA" id="ARBA00022801"/>
    </source>
</evidence>
<dbReference type="GO" id="GO:0004553">
    <property type="term" value="F:hydrolase activity, hydrolyzing O-glycosyl compounds"/>
    <property type="evidence" value="ECO:0007669"/>
    <property type="project" value="InterPro"/>
</dbReference>
<name>A0A1D9NXW9_9FIRM</name>
<dbReference type="InterPro" id="IPR002772">
    <property type="entry name" value="Glyco_hydro_3_C"/>
</dbReference>
<keyword evidence="8" id="KW-1185">Reference proteome</keyword>
<feature type="domain" description="Glycoside hydrolase family 3 C-terminal" evidence="6">
    <location>
        <begin position="324"/>
        <end position="588"/>
    </location>
</feature>
<dbReference type="InterPro" id="IPR036962">
    <property type="entry name" value="Glyco_hydro_3_N_sf"/>
</dbReference>
<evidence type="ECO:0000313" key="8">
    <source>
        <dbReference type="Proteomes" id="UP000179284"/>
    </source>
</evidence>
<evidence type="ECO:0000259" key="6">
    <source>
        <dbReference type="Pfam" id="PF01915"/>
    </source>
</evidence>
<evidence type="ECO:0000256" key="1">
    <source>
        <dbReference type="ARBA" id="ARBA00005336"/>
    </source>
</evidence>
<dbReference type="Pfam" id="PF01915">
    <property type="entry name" value="Glyco_hydro_3_C"/>
    <property type="match status" value="1"/>
</dbReference>
<keyword evidence="3" id="KW-0119">Carbohydrate metabolism</keyword>
<evidence type="ECO:0000256" key="3">
    <source>
        <dbReference type="ARBA" id="ARBA00023277"/>
    </source>
</evidence>
<dbReference type="EMBL" id="CP017831">
    <property type="protein sequence ID" value="AOZ95216.1"/>
    <property type="molecule type" value="Genomic_DNA"/>
</dbReference>
<dbReference type="SUPFAM" id="SSF51445">
    <property type="entry name" value="(Trans)glycosidases"/>
    <property type="match status" value="1"/>
</dbReference>
<dbReference type="Gene3D" id="3.40.50.1700">
    <property type="entry name" value="Glycoside hydrolase family 3 C-terminal domain"/>
    <property type="match status" value="1"/>
</dbReference>
<evidence type="ECO:0000313" key="7">
    <source>
        <dbReference type="EMBL" id="AOZ95216.1"/>
    </source>
</evidence>
<dbReference type="InterPro" id="IPR019800">
    <property type="entry name" value="Glyco_hydro_3_AS"/>
</dbReference>
<dbReference type="SUPFAM" id="SSF52279">
    <property type="entry name" value="Beta-D-glucan exohydrolase, C-terminal domain"/>
    <property type="match status" value="1"/>
</dbReference>
<feature type="domain" description="Glycoside hydrolase family 3 N-terminal" evidence="5">
    <location>
        <begin position="66"/>
        <end position="291"/>
    </location>
</feature>
<protein>
    <submittedName>
        <fullName evidence="7">Beta-glucosidase Bgl3C</fullName>
    </submittedName>
</protein>
<dbReference type="Proteomes" id="UP000179284">
    <property type="component" value="Chromosome I"/>
</dbReference>
<dbReference type="PRINTS" id="PR00133">
    <property type="entry name" value="GLHYDRLASE3"/>
</dbReference>
<evidence type="ECO:0000256" key="4">
    <source>
        <dbReference type="RuleBase" id="RU361161"/>
    </source>
</evidence>
<reference evidence="8" key="1">
    <citation type="submission" date="2016-10" db="EMBL/GenBank/DDBJ databases">
        <title>The complete genome sequence of the rumen bacterium Butyrivibrio hungatei MB2003.</title>
        <authorList>
            <person name="Palevich N."/>
            <person name="Kelly W.J."/>
            <person name="Leahy S.C."/>
            <person name="Altermann E."/>
            <person name="Rakonjac J."/>
            <person name="Attwood G.T."/>
        </authorList>
    </citation>
    <scope>NUCLEOTIDE SEQUENCE [LARGE SCALE GENOMIC DNA]</scope>
    <source>
        <strain evidence="8">MB2003</strain>
    </source>
</reference>
<dbReference type="InterPro" id="IPR001764">
    <property type="entry name" value="Glyco_hydro_3_N"/>
</dbReference>
<accession>A0A1D9NXW9</accession>
<dbReference type="InterPro" id="IPR036881">
    <property type="entry name" value="Glyco_hydro_3_C_sf"/>
</dbReference>
<dbReference type="PANTHER" id="PTHR42715:SF10">
    <property type="entry name" value="BETA-GLUCOSIDASE"/>
    <property type="match status" value="1"/>
</dbReference>
<dbReference type="InterPro" id="IPR050288">
    <property type="entry name" value="Cellulose_deg_GH3"/>
</dbReference>
<dbReference type="InterPro" id="IPR017853">
    <property type="entry name" value="GH"/>
</dbReference>
<dbReference type="Pfam" id="PF00933">
    <property type="entry name" value="Glyco_hydro_3"/>
    <property type="match status" value="1"/>
</dbReference>
<keyword evidence="2 4" id="KW-0378">Hydrolase</keyword>
<dbReference type="Gene3D" id="3.20.20.300">
    <property type="entry name" value="Glycoside hydrolase, family 3, N-terminal domain"/>
    <property type="match status" value="1"/>
</dbReference>
<organism evidence="7 8">
    <name type="scientific">Butyrivibrio hungatei</name>
    <dbReference type="NCBI Taxonomy" id="185008"/>
    <lineage>
        <taxon>Bacteria</taxon>
        <taxon>Bacillati</taxon>
        <taxon>Bacillota</taxon>
        <taxon>Clostridia</taxon>
        <taxon>Lachnospirales</taxon>
        <taxon>Lachnospiraceae</taxon>
        <taxon>Butyrivibrio</taxon>
    </lineage>
</organism>
<dbReference type="RefSeq" id="WP_071175027.1">
    <property type="nucleotide sequence ID" value="NZ_CP017831.1"/>
</dbReference>
<dbReference type="PANTHER" id="PTHR42715">
    <property type="entry name" value="BETA-GLUCOSIDASE"/>
    <property type="match status" value="1"/>
</dbReference>
<dbReference type="OrthoDB" id="98455at2"/>
<dbReference type="InterPro" id="IPR013783">
    <property type="entry name" value="Ig-like_fold"/>
</dbReference>
<dbReference type="AlphaFoldDB" id="A0A1D9NXW9"/>
<dbReference type="Gene3D" id="2.60.40.10">
    <property type="entry name" value="Immunoglobulins"/>
    <property type="match status" value="1"/>
</dbReference>